<feature type="binding site" evidence="8">
    <location>
        <position position="156"/>
    </location>
    <ligand>
        <name>deamido-NAD(+)</name>
        <dbReference type="ChEBI" id="CHEBI:58437"/>
        <note>ligand shared between two neighboring subunits</note>
    </ligand>
</feature>
<feature type="binding site" evidence="8">
    <location>
        <begin position="29"/>
        <end position="36"/>
    </location>
    <ligand>
        <name>ATP</name>
        <dbReference type="ChEBI" id="CHEBI:30616"/>
    </ligand>
</feature>
<evidence type="ECO:0000256" key="6">
    <source>
        <dbReference type="ARBA" id="ARBA00022842"/>
    </source>
</evidence>
<dbReference type="AlphaFoldDB" id="A0A5R8QH73"/>
<evidence type="ECO:0000256" key="3">
    <source>
        <dbReference type="ARBA" id="ARBA00022723"/>
    </source>
</evidence>
<keyword evidence="5 8" id="KW-0067">ATP-binding</keyword>
<feature type="binding site" evidence="8">
    <location>
        <position position="187"/>
    </location>
    <ligand>
        <name>ATP</name>
        <dbReference type="ChEBI" id="CHEBI:30616"/>
    </ligand>
</feature>
<evidence type="ECO:0000256" key="1">
    <source>
        <dbReference type="ARBA" id="ARBA00005859"/>
    </source>
</evidence>
<dbReference type="CDD" id="cd00553">
    <property type="entry name" value="NAD_synthase"/>
    <property type="match status" value="1"/>
</dbReference>
<dbReference type="UniPathway" id="UPA00253">
    <property type="reaction ID" value="UER00333"/>
</dbReference>
<organism evidence="12 13">
    <name type="scientific">Culicoidibacter larvae</name>
    <dbReference type="NCBI Taxonomy" id="2579976"/>
    <lineage>
        <taxon>Bacteria</taxon>
        <taxon>Bacillati</taxon>
        <taxon>Bacillota</taxon>
        <taxon>Culicoidibacteria</taxon>
        <taxon>Culicoidibacterales</taxon>
        <taxon>Culicoidibacteraceae</taxon>
        <taxon>Culicoidibacter</taxon>
    </lineage>
</organism>
<protein>
    <recommendedName>
        <fullName evidence="8 10">NH(3)-dependent NAD(+) synthetase</fullName>
        <ecNumber evidence="8 10">6.3.1.5</ecNumber>
    </recommendedName>
</protein>
<feature type="binding site" description="in other chain" evidence="8">
    <location>
        <position position="116"/>
    </location>
    <ligand>
        <name>deamido-NAD(+)</name>
        <dbReference type="ChEBI" id="CHEBI:58437"/>
        <note>ligand shared between two neighboring subunits</note>
    </ligand>
</feature>
<feature type="binding site" evidence="8">
    <location>
        <position position="165"/>
    </location>
    <ligand>
        <name>ATP</name>
        <dbReference type="ChEBI" id="CHEBI:30616"/>
    </ligand>
</feature>
<feature type="binding site" description="in other chain" evidence="8">
    <location>
        <begin position="233"/>
        <end position="234"/>
    </location>
    <ligand>
        <name>deamido-NAD(+)</name>
        <dbReference type="ChEBI" id="CHEBI:58437"/>
        <note>ligand shared between two neighboring subunits</note>
    </ligand>
</feature>
<dbReference type="EMBL" id="VBWP01000002">
    <property type="protein sequence ID" value="TLG76617.1"/>
    <property type="molecule type" value="Genomic_DNA"/>
</dbReference>
<evidence type="ECO:0000313" key="13">
    <source>
        <dbReference type="Proteomes" id="UP000306912"/>
    </source>
</evidence>
<accession>A0A5R8QH73</accession>
<evidence type="ECO:0000256" key="4">
    <source>
        <dbReference type="ARBA" id="ARBA00022741"/>
    </source>
</evidence>
<dbReference type="Proteomes" id="UP000306912">
    <property type="component" value="Unassembled WGS sequence"/>
</dbReference>
<evidence type="ECO:0000259" key="11">
    <source>
        <dbReference type="Pfam" id="PF02540"/>
    </source>
</evidence>
<dbReference type="PANTHER" id="PTHR23090">
    <property type="entry name" value="NH 3 /GLUTAMINE-DEPENDENT NAD + SYNTHETASE"/>
    <property type="match status" value="1"/>
</dbReference>
<comment type="pathway">
    <text evidence="8">Cofactor biosynthesis; NAD(+) biosynthesis; NAD(+) from deamido-NAD(+) (ammonia route): step 1/1.</text>
</comment>
<feature type="binding site" evidence="8">
    <location>
        <position position="35"/>
    </location>
    <ligand>
        <name>Mg(2+)</name>
        <dbReference type="ChEBI" id="CHEBI:18420"/>
    </ligand>
</feature>
<dbReference type="InterPro" id="IPR003694">
    <property type="entry name" value="NAD_synthase"/>
</dbReference>
<keyword evidence="6 8" id="KW-0460">Magnesium</keyword>
<comment type="subunit">
    <text evidence="8">Homodimer.</text>
</comment>
<feature type="binding site" description="in other chain" evidence="8">
    <location>
        <position position="149"/>
    </location>
    <ligand>
        <name>deamido-NAD(+)</name>
        <dbReference type="ChEBI" id="CHEBI:58437"/>
        <note>ligand shared between two neighboring subunits</note>
    </ligand>
</feature>
<evidence type="ECO:0000256" key="7">
    <source>
        <dbReference type="ARBA" id="ARBA00023027"/>
    </source>
</evidence>
<keyword evidence="13" id="KW-1185">Reference proteome</keyword>
<dbReference type="GO" id="GO:0008795">
    <property type="term" value="F:NAD+ synthase activity"/>
    <property type="evidence" value="ECO:0007669"/>
    <property type="project" value="UniProtKB-UniRule"/>
</dbReference>
<keyword evidence="3 8" id="KW-0479">Metal-binding</keyword>
<comment type="catalytic activity">
    <reaction evidence="8 10">
        <text>deamido-NAD(+) + NH4(+) + ATP = AMP + diphosphate + NAD(+) + H(+)</text>
        <dbReference type="Rhea" id="RHEA:21188"/>
        <dbReference type="ChEBI" id="CHEBI:15378"/>
        <dbReference type="ChEBI" id="CHEBI:28938"/>
        <dbReference type="ChEBI" id="CHEBI:30616"/>
        <dbReference type="ChEBI" id="CHEBI:33019"/>
        <dbReference type="ChEBI" id="CHEBI:57540"/>
        <dbReference type="ChEBI" id="CHEBI:58437"/>
        <dbReference type="ChEBI" id="CHEBI:456215"/>
        <dbReference type="EC" id="6.3.1.5"/>
    </reaction>
</comment>
<dbReference type="InterPro" id="IPR022926">
    <property type="entry name" value="NH(3)-dep_NAD(+)_synth"/>
</dbReference>
<sequence>MKVEAYIDYLVTWLKEQVERTGSKGLIVGVSGGIDSAVVANLIKRACPDNSLGVIMPCNSNPQDQDDAEAVIAAAGVERKYVDLTSTRELMLLSVTSQMNPNADNLQLVDGNLRARLRMSTLYAIAQSYGYLVVGTDNAAEWYTGYFTKFGDGGVDLVPLVHVTKHGVAQMAQTLQVPEQVIHKAPSAGLWEDQTDEDEMGVSYAMIDALLLGEDIPEEKRLIVERLHTMSAHKRTGAVQPEQKPDYSL</sequence>
<dbReference type="GO" id="GO:0009435">
    <property type="term" value="P:NAD+ biosynthetic process"/>
    <property type="evidence" value="ECO:0007669"/>
    <property type="project" value="UniProtKB-UniRule"/>
</dbReference>
<dbReference type="GO" id="GO:0003952">
    <property type="term" value="F:NAD+ synthase (glutamine-hydrolyzing) activity"/>
    <property type="evidence" value="ECO:0007669"/>
    <property type="project" value="InterPro"/>
</dbReference>
<dbReference type="InterPro" id="IPR014729">
    <property type="entry name" value="Rossmann-like_a/b/a_fold"/>
</dbReference>
<dbReference type="InterPro" id="IPR022310">
    <property type="entry name" value="NAD/GMP_synthase"/>
</dbReference>
<dbReference type="InParanoid" id="A0A5R8QH73"/>
<comment type="similarity">
    <text evidence="1 8 9">Belongs to the NAD synthetase family.</text>
</comment>
<proteinExistence type="inferred from homology"/>
<comment type="caution">
    <text evidence="12">The sequence shown here is derived from an EMBL/GenBank/DDBJ whole genome shotgun (WGS) entry which is preliminary data.</text>
</comment>
<dbReference type="NCBIfam" id="TIGR00552">
    <property type="entry name" value="nadE"/>
    <property type="match status" value="1"/>
</dbReference>
<dbReference type="EC" id="6.3.1.5" evidence="8 10"/>
<dbReference type="RefSeq" id="WP_138190254.1">
    <property type="nucleotide sequence ID" value="NZ_VBWP01000002.1"/>
</dbReference>
<keyword evidence="7 8" id="KW-0520">NAD</keyword>
<dbReference type="FunCoup" id="A0A5R8QH73">
    <property type="interactions" value="55"/>
</dbReference>
<feature type="binding site" evidence="8">
    <location>
        <position position="136"/>
    </location>
    <ligand>
        <name>ATP</name>
        <dbReference type="ChEBI" id="CHEBI:30616"/>
    </ligand>
</feature>
<dbReference type="GO" id="GO:0005737">
    <property type="term" value="C:cytoplasm"/>
    <property type="evidence" value="ECO:0007669"/>
    <property type="project" value="InterPro"/>
</dbReference>
<evidence type="ECO:0000256" key="10">
    <source>
        <dbReference type="RuleBase" id="RU003812"/>
    </source>
</evidence>
<comment type="function">
    <text evidence="8">Catalyzes the ATP-dependent amidation of deamido-NAD to form NAD. Uses ammonia as a nitrogen source.</text>
</comment>
<dbReference type="PANTHER" id="PTHR23090:SF7">
    <property type="entry name" value="NH(3)-DEPENDENT NAD(+) SYNTHETASE"/>
    <property type="match status" value="1"/>
</dbReference>
<keyword evidence="4 8" id="KW-0547">Nucleotide-binding</keyword>
<feature type="domain" description="NAD/GMP synthase" evidence="11">
    <location>
        <begin position="7"/>
        <end position="236"/>
    </location>
</feature>
<evidence type="ECO:0000256" key="5">
    <source>
        <dbReference type="ARBA" id="ARBA00022840"/>
    </source>
</evidence>
<dbReference type="OrthoDB" id="9803818at2"/>
<evidence type="ECO:0000313" key="12">
    <source>
        <dbReference type="EMBL" id="TLG76617.1"/>
    </source>
</evidence>
<name>A0A5R8QH73_9FIRM</name>
<dbReference type="Pfam" id="PF02540">
    <property type="entry name" value="NAD_synthase"/>
    <property type="match status" value="1"/>
</dbReference>
<gene>
    <name evidence="8 12" type="primary">nadE</name>
    <name evidence="12" type="ORF">FEZ08_03085</name>
</gene>
<evidence type="ECO:0000256" key="9">
    <source>
        <dbReference type="RuleBase" id="RU003811"/>
    </source>
</evidence>
<dbReference type="Gene3D" id="3.40.50.620">
    <property type="entry name" value="HUPs"/>
    <property type="match status" value="1"/>
</dbReference>
<dbReference type="GO" id="GO:0004359">
    <property type="term" value="F:glutaminase activity"/>
    <property type="evidence" value="ECO:0007669"/>
    <property type="project" value="InterPro"/>
</dbReference>
<dbReference type="GO" id="GO:0046872">
    <property type="term" value="F:metal ion binding"/>
    <property type="evidence" value="ECO:0007669"/>
    <property type="project" value="UniProtKB-KW"/>
</dbReference>
<dbReference type="GO" id="GO:0005524">
    <property type="term" value="F:ATP binding"/>
    <property type="evidence" value="ECO:0007669"/>
    <property type="project" value="UniProtKB-UniRule"/>
</dbReference>
<reference evidence="12 13" key="1">
    <citation type="submission" date="2019-05" db="EMBL/GenBank/DDBJ databases">
        <title>Culicoidintestinum kansasii gen. nov., sp. nov. from the gastrointestinal tract of the biting midge, Culicoides sonorensis.</title>
        <authorList>
            <person name="Neupane S."/>
            <person name="Ghosh A."/>
            <person name="Gunther S."/>
            <person name="Martin K."/>
            <person name="Zurek L."/>
        </authorList>
    </citation>
    <scope>NUCLEOTIDE SEQUENCE [LARGE SCALE GENOMIC DNA]</scope>
    <source>
        <strain evidence="12 13">CS-1</strain>
    </source>
</reference>
<feature type="binding site" evidence="8">
    <location>
        <position position="141"/>
    </location>
    <ligand>
        <name>Mg(2+)</name>
        <dbReference type="ChEBI" id="CHEBI:18420"/>
    </ligand>
</feature>
<keyword evidence="2 8" id="KW-0436">Ligase</keyword>
<dbReference type="SUPFAM" id="SSF52402">
    <property type="entry name" value="Adenine nucleotide alpha hydrolases-like"/>
    <property type="match status" value="1"/>
</dbReference>
<evidence type="ECO:0000256" key="8">
    <source>
        <dbReference type="HAMAP-Rule" id="MF_00193"/>
    </source>
</evidence>
<dbReference type="HAMAP" id="MF_00193">
    <property type="entry name" value="NadE_ammonia_dep"/>
    <property type="match status" value="1"/>
</dbReference>
<evidence type="ECO:0000256" key="2">
    <source>
        <dbReference type="ARBA" id="ARBA00022598"/>
    </source>
</evidence>